<dbReference type="Pfam" id="PF18759">
    <property type="entry name" value="Plavaka"/>
    <property type="match status" value="1"/>
</dbReference>
<dbReference type="InterPro" id="IPR041078">
    <property type="entry name" value="Plavaka"/>
</dbReference>
<evidence type="ECO:0000313" key="2">
    <source>
        <dbReference type="EMBL" id="KAJ7318314.1"/>
    </source>
</evidence>
<proteinExistence type="predicted"/>
<evidence type="ECO:0000313" key="3">
    <source>
        <dbReference type="Proteomes" id="UP001218218"/>
    </source>
</evidence>
<protein>
    <recommendedName>
        <fullName evidence="4">Transposase</fullName>
    </recommendedName>
</protein>
<gene>
    <name evidence="2" type="ORF">DFH08DRAFT_819923</name>
</gene>
<evidence type="ECO:0000256" key="1">
    <source>
        <dbReference type="SAM" id="MobiDB-lite"/>
    </source>
</evidence>
<sequence length="802" mass="91509">MAAESSATPTNPARSQLFPSTQVTNYLASILPPSPEPMDIDLEPELQPNRDPTPLGSYSPEGGRMYIEIEYHPHSGRPNEIISLDAALPTSTSASPRPRRSIIPKNRAAWAPFPTRADFEWAETAYLSPRAQVNARLEGMHSGRWCDNTRITMRNADDLHMYLERARHYVVEFKKYEFEETFEGETRQFEFYYRDPWEWIVELASDPTLVGDIVWYPSRKYLVVDGTRQRLRDEPYTGDHWWEMQSKLPQVDGLPHCLSPLLVWLDEGRVSSHTSMYPILLRALFLPSQIRNGSGNGGGELAGHMVQVKDYRDPDSRTSEEKLRFAKFKRDIYHRVLRIIFAESLGKRSHSGDCISCADGMRRVLYPAIPIASLDGKEMSIFTATRGPLANYPCSRCLVRGDQLHDIFTRHRTFELRTTESMKAVYEEAAAMQYKTHAEEHLQSYGLYSTENAFWPINNSDPYESSSYEILHEDDAGKFGKKAWPRLQEVLATLGNKGILTSNMRHVPRWPGLKHFDTVTTKDINDGQSYLDIEKCVLPCVAQLLPKNSPFIHAIRAHASFRMLMSLHCISEDQIQRKEVYQMEYGKWCMKISEQYPQYSYNFPKQHDTSHSSADIRNKGAPSVYCSRVNEGFHQENREAYGLGNKRNNDKHTSKVKYDKVTCTPGSISALTYPRPPHPFSVLGNTPAPQICNTWIILCTIISGEKEARTPPGTWREADTAYPSIHLYLDCLISFPPHNIWSSPAVSSFQDVALRLEFPARLRLDITPLAHNNLCKISLPSTGIWDPFGDLSDYSRTVRKSA</sequence>
<keyword evidence="3" id="KW-1185">Reference proteome</keyword>
<name>A0AAD6ZD05_9AGAR</name>
<reference evidence="2" key="1">
    <citation type="submission" date="2023-03" db="EMBL/GenBank/DDBJ databases">
        <title>Massive genome expansion in bonnet fungi (Mycena s.s.) driven by repeated elements and novel gene families across ecological guilds.</title>
        <authorList>
            <consortium name="Lawrence Berkeley National Laboratory"/>
            <person name="Harder C.B."/>
            <person name="Miyauchi S."/>
            <person name="Viragh M."/>
            <person name="Kuo A."/>
            <person name="Thoen E."/>
            <person name="Andreopoulos B."/>
            <person name="Lu D."/>
            <person name="Skrede I."/>
            <person name="Drula E."/>
            <person name="Henrissat B."/>
            <person name="Morin E."/>
            <person name="Kohler A."/>
            <person name="Barry K."/>
            <person name="LaButti K."/>
            <person name="Morin E."/>
            <person name="Salamov A."/>
            <person name="Lipzen A."/>
            <person name="Mereny Z."/>
            <person name="Hegedus B."/>
            <person name="Baldrian P."/>
            <person name="Stursova M."/>
            <person name="Weitz H."/>
            <person name="Taylor A."/>
            <person name="Grigoriev I.V."/>
            <person name="Nagy L.G."/>
            <person name="Martin F."/>
            <person name="Kauserud H."/>
        </authorList>
    </citation>
    <scope>NUCLEOTIDE SEQUENCE</scope>
    <source>
        <strain evidence="2">CBHHK002</strain>
    </source>
</reference>
<comment type="caution">
    <text evidence="2">The sequence shown here is derived from an EMBL/GenBank/DDBJ whole genome shotgun (WGS) entry which is preliminary data.</text>
</comment>
<accession>A0AAD6ZD05</accession>
<dbReference type="Proteomes" id="UP001218218">
    <property type="component" value="Unassembled WGS sequence"/>
</dbReference>
<dbReference type="EMBL" id="JARIHO010000058">
    <property type="protein sequence ID" value="KAJ7318314.1"/>
    <property type="molecule type" value="Genomic_DNA"/>
</dbReference>
<feature type="region of interest" description="Disordered" evidence="1">
    <location>
        <begin position="28"/>
        <end position="62"/>
    </location>
</feature>
<organism evidence="2 3">
    <name type="scientific">Mycena albidolilacea</name>
    <dbReference type="NCBI Taxonomy" id="1033008"/>
    <lineage>
        <taxon>Eukaryota</taxon>
        <taxon>Fungi</taxon>
        <taxon>Dikarya</taxon>
        <taxon>Basidiomycota</taxon>
        <taxon>Agaricomycotina</taxon>
        <taxon>Agaricomycetes</taxon>
        <taxon>Agaricomycetidae</taxon>
        <taxon>Agaricales</taxon>
        <taxon>Marasmiineae</taxon>
        <taxon>Mycenaceae</taxon>
        <taxon>Mycena</taxon>
    </lineage>
</organism>
<evidence type="ECO:0008006" key="4">
    <source>
        <dbReference type="Google" id="ProtNLM"/>
    </source>
</evidence>
<dbReference type="AlphaFoldDB" id="A0AAD6ZD05"/>